<evidence type="ECO:0000259" key="8">
    <source>
        <dbReference type="PROSITE" id="PS50850"/>
    </source>
</evidence>
<gene>
    <name evidence="9" type="ORF">I6N96_17525</name>
</gene>
<keyword evidence="4 7" id="KW-0812">Transmembrane</keyword>
<proteinExistence type="predicted"/>
<dbReference type="EMBL" id="JAEDXU010000012">
    <property type="protein sequence ID" value="MBP1048096.1"/>
    <property type="molecule type" value="Genomic_DNA"/>
</dbReference>
<feature type="transmembrane region" description="Helical" evidence="7">
    <location>
        <begin position="297"/>
        <end position="312"/>
    </location>
</feature>
<feature type="transmembrane region" description="Helical" evidence="7">
    <location>
        <begin position="97"/>
        <end position="120"/>
    </location>
</feature>
<dbReference type="InterPro" id="IPR050171">
    <property type="entry name" value="MFS_Transporters"/>
</dbReference>
<evidence type="ECO:0000313" key="9">
    <source>
        <dbReference type="EMBL" id="MBP1048096.1"/>
    </source>
</evidence>
<sequence length="418" mass="45902">MFKTLHPNIRARILIQFLSKVVGSMIFPFMAVYFTNELNSGIAGILVTVNVIIQFIAGIYGGHLTDLFGRRQLMIAGEALKSVAYLGMLLANSPMLHSVWLTFLMMLVVSVAQGMINPAADAMLIDVSTVENRAFMYSISYWVNNLSVLIGVMVGGWFFQSHLFLLLIALFLLSLLTTALTVRLLSETLAKQKRTVGNVGITAVFKSYQKVMHDHRFLLFTLGGIALMTVEYQRNNFVSVRLAEELKHLTVNLGALGELSLDGVRILSLLTAVNTSMIILFTGPIAKWVTGQAQRRIMYIGFLLFSTGYAVTAFSNQLLVLFTATVIFSFGELLYVPTRQTILAEIIDESSRGSYVAFNGIIFQLGKILASLSLMISPAIGKYGMAALIVTMGILAILLTNTSLTLKKAPSAEKLTDL</sequence>
<dbReference type="CDD" id="cd17329">
    <property type="entry name" value="MFS_MdtH_MDR_like"/>
    <property type="match status" value="1"/>
</dbReference>
<comment type="subcellular location">
    <subcellularLocation>
        <location evidence="1">Cell membrane</location>
        <topology evidence="1">Multi-pass membrane protein</topology>
    </subcellularLocation>
</comment>
<evidence type="ECO:0000256" key="6">
    <source>
        <dbReference type="ARBA" id="ARBA00023136"/>
    </source>
</evidence>
<dbReference type="InterPro" id="IPR011701">
    <property type="entry name" value="MFS"/>
</dbReference>
<feature type="transmembrane region" description="Helical" evidence="7">
    <location>
        <begin position="217"/>
        <end position="233"/>
    </location>
</feature>
<feature type="domain" description="Major facilitator superfamily (MFS) profile" evidence="8">
    <location>
        <begin position="1"/>
        <end position="411"/>
    </location>
</feature>
<feature type="transmembrane region" description="Helical" evidence="7">
    <location>
        <begin position="141"/>
        <end position="159"/>
    </location>
</feature>
<name>A0ABS4CND4_9ENTE</name>
<protein>
    <submittedName>
        <fullName evidence="9">MFS transporter</fullName>
    </submittedName>
</protein>
<dbReference type="PROSITE" id="PS50850">
    <property type="entry name" value="MFS"/>
    <property type="match status" value="1"/>
</dbReference>
<dbReference type="Proteomes" id="UP000673375">
    <property type="component" value="Unassembled WGS sequence"/>
</dbReference>
<evidence type="ECO:0000256" key="3">
    <source>
        <dbReference type="ARBA" id="ARBA00022475"/>
    </source>
</evidence>
<dbReference type="PANTHER" id="PTHR23517">
    <property type="entry name" value="RESISTANCE PROTEIN MDTM, PUTATIVE-RELATED-RELATED"/>
    <property type="match status" value="1"/>
</dbReference>
<evidence type="ECO:0000256" key="2">
    <source>
        <dbReference type="ARBA" id="ARBA00022448"/>
    </source>
</evidence>
<feature type="transmembrane region" description="Helical" evidence="7">
    <location>
        <begin position="12"/>
        <end position="34"/>
    </location>
</feature>
<evidence type="ECO:0000256" key="7">
    <source>
        <dbReference type="SAM" id="Phobius"/>
    </source>
</evidence>
<keyword evidence="2" id="KW-0813">Transport</keyword>
<organism evidence="9 10">
    <name type="scientific">Enterococcus larvae</name>
    <dbReference type="NCBI Taxonomy" id="2794352"/>
    <lineage>
        <taxon>Bacteria</taxon>
        <taxon>Bacillati</taxon>
        <taxon>Bacillota</taxon>
        <taxon>Bacilli</taxon>
        <taxon>Lactobacillales</taxon>
        <taxon>Enterococcaceae</taxon>
        <taxon>Enterococcus</taxon>
    </lineage>
</organism>
<dbReference type="Pfam" id="PF07690">
    <property type="entry name" value="MFS_1"/>
    <property type="match status" value="1"/>
</dbReference>
<dbReference type="SUPFAM" id="SSF103473">
    <property type="entry name" value="MFS general substrate transporter"/>
    <property type="match status" value="1"/>
</dbReference>
<feature type="transmembrane region" description="Helical" evidence="7">
    <location>
        <begin position="40"/>
        <end position="61"/>
    </location>
</feature>
<dbReference type="PANTHER" id="PTHR23517:SF3">
    <property type="entry name" value="INTEGRAL MEMBRANE TRANSPORT PROTEIN"/>
    <property type="match status" value="1"/>
</dbReference>
<evidence type="ECO:0000256" key="4">
    <source>
        <dbReference type="ARBA" id="ARBA00022692"/>
    </source>
</evidence>
<keyword evidence="5 7" id="KW-1133">Transmembrane helix</keyword>
<keyword evidence="10" id="KW-1185">Reference proteome</keyword>
<feature type="transmembrane region" description="Helical" evidence="7">
    <location>
        <begin position="383"/>
        <end position="404"/>
    </location>
</feature>
<comment type="caution">
    <text evidence="9">The sequence shown here is derived from an EMBL/GenBank/DDBJ whole genome shotgun (WGS) entry which is preliminary data.</text>
</comment>
<keyword evidence="3" id="KW-1003">Cell membrane</keyword>
<dbReference type="RefSeq" id="WP_209558869.1">
    <property type="nucleotide sequence ID" value="NZ_JAEDXU010000012.1"/>
</dbReference>
<feature type="transmembrane region" description="Helical" evidence="7">
    <location>
        <begin position="318"/>
        <end position="336"/>
    </location>
</feature>
<dbReference type="Gene3D" id="1.20.1250.20">
    <property type="entry name" value="MFS general substrate transporter like domains"/>
    <property type="match status" value="1"/>
</dbReference>
<evidence type="ECO:0000256" key="5">
    <source>
        <dbReference type="ARBA" id="ARBA00022989"/>
    </source>
</evidence>
<reference evidence="9 10" key="1">
    <citation type="submission" date="2020-12" db="EMBL/GenBank/DDBJ databases">
        <title>Vagococcus allomyrinae sp. nov. and Enterococcus lavae sp. nov., isolated from the larvae of Allomyrina dichotoma.</title>
        <authorList>
            <person name="Lee S.D."/>
        </authorList>
    </citation>
    <scope>NUCLEOTIDE SEQUENCE [LARGE SCALE GENOMIC DNA]</scope>
    <source>
        <strain evidence="9 10">BWM-S5</strain>
    </source>
</reference>
<feature type="transmembrane region" description="Helical" evidence="7">
    <location>
        <begin position="165"/>
        <end position="185"/>
    </location>
</feature>
<feature type="transmembrane region" description="Helical" evidence="7">
    <location>
        <begin position="266"/>
        <end position="285"/>
    </location>
</feature>
<evidence type="ECO:0000313" key="10">
    <source>
        <dbReference type="Proteomes" id="UP000673375"/>
    </source>
</evidence>
<dbReference type="InterPro" id="IPR020846">
    <property type="entry name" value="MFS_dom"/>
</dbReference>
<feature type="transmembrane region" description="Helical" evidence="7">
    <location>
        <begin position="356"/>
        <end position="377"/>
    </location>
</feature>
<accession>A0ABS4CND4</accession>
<evidence type="ECO:0000256" key="1">
    <source>
        <dbReference type="ARBA" id="ARBA00004651"/>
    </source>
</evidence>
<dbReference type="InterPro" id="IPR036259">
    <property type="entry name" value="MFS_trans_sf"/>
</dbReference>
<keyword evidence="6 7" id="KW-0472">Membrane</keyword>